<keyword evidence="7" id="KW-0496">Mitochondrion</keyword>
<dbReference type="InterPro" id="IPR034884">
    <property type="entry name" value="Cytochrome_c_oxidase_VIc/VIIs"/>
</dbReference>
<evidence type="ECO:0000256" key="1">
    <source>
        <dbReference type="ARBA" id="ARBA00004434"/>
    </source>
</evidence>
<keyword evidence="8 9" id="KW-0472">Membrane</keyword>
<dbReference type="InterPro" id="IPR037169">
    <property type="entry name" value="Cytochrome_c_oxidase_VIc_sf"/>
</dbReference>
<gene>
    <name evidence="10" type="ORF">AVEN_57099_1</name>
</gene>
<reference evidence="10 11" key="1">
    <citation type="journal article" date="2019" name="Sci. Rep.">
        <title>Orb-weaving spider Araneus ventricosus genome elucidates the spidroin gene catalogue.</title>
        <authorList>
            <person name="Kono N."/>
            <person name="Nakamura H."/>
            <person name="Ohtoshi R."/>
            <person name="Moran D.A.P."/>
            <person name="Shinohara A."/>
            <person name="Yoshida Y."/>
            <person name="Fujiwara M."/>
            <person name="Mori M."/>
            <person name="Tomita M."/>
            <person name="Arakawa K."/>
        </authorList>
    </citation>
    <scope>NUCLEOTIDE SEQUENCE [LARGE SCALE GENOMIC DNA]</scope>
</reference>
<evidence type="ECO:0000256" key="3">
    <source>
        <dbReference type="ARBA" id="ARBA00007204"/>
    </source>
</evidence>
<dbReference type="InterPro" id="IPR051389">
    <property type="entry name" value="Cytochrome_c_oxidase_VIc"/>
</dbReference>
<comment type="similarity">
    <text evidence="3">Belongs to the cytochrome c oxidase subunit 6c family.</text>
</comment>
<proteinExistence type="inferred from homology"/>
<keyword evidence="11" id="KW-1185">Reference proteome</keyword>
<evidence type="ECO:0000313" key="10">
    <source>
        <dbReference type="EMBL" id="GBN49354.1"/>
    </source>
</evidence>
<evidence type="ECO:0000256" key="7">
    <source>
        <dbReference type="ARBA" id="ARBA00023128"/>
    </source>
</evidence>
<protein>
    <submittedName>
        <fullName evidence="10">Uncharacterized protein</fullName>
    </submittedName>
</protein>
<evidence type="ECO:0000256" key="2">
    <source>
        <dbReference type="ARBA" id="ARBA00004673"/>
    </source>
</evidence>
<accession>A0A4Y2PDC9</accession>
<comment type="pathway">
    <text evidence="2">Energy metabolism; oxidative phosphorylation.</text>
</comment>
<feature type="transmembrane region" description="Helical" evidence="9">
    <location>
        <begin position="26"/>
        <end position="44"/>
    </location>
</feature>
<keyword evidence="4 9" id="KW-0812">Transmembrane</keyword>
<dbReference type="OrthoDB" id="10051322at2759"/>
<sequence>MSADAVARLPKPQMRGLFRSYLKKHLVIATVLSVIGSAAWKVLVSDPRKQRYAEFYKTYDADKEYERMKAADVLPPFPEIE</sequence>
<dbReference type="Gene3D" id="4.10.93.10">
    <property type="entry name" value="Mitochondrial cytochrome c oxidase subunit VIc/VIIs"/>
    <property type="match status" value="1"/>
</dbReference>
<keyword evidence="5" id="KW-0999">Mitochondrion inner membrane</keyword>
<dbReference type="SUPFAM" id="SSF81415">
    <property type="entry name" value="Mitochondrial cytochrome c oxidase subunit VIc"/>
    <property type="match status" value="1"/>
</dbReference>
<dbReference type="EMBL" id="BGPR01011052">
    <property type="protein sequence ID" value="GBN49354.1"/>
    <property type="molecule type" value="Genomic_DNA"/>
</dbReference>
<organism evidence="10 11">
    <name type="scientific">Araneus ventricosus</name>
    <name type="common">Orbweaver spider</name>
    <name type="synonym">Epeira ventricosa</name>
    <dbReference type="NCBI Taxonomy" id="182803"/>
    <lineage>
        <taxon>Eukaryota</taxon>
        <taxon>Metazoa</taxon>
        <taxon>Ecdysozoa</taxon>
        <taxon>Arthropoda</taxon>
        <taxon>Chelicerata</taxon>
        <taxon>Arachnida</taxon>
        <taxon>Araneae</taxon>
        <taxon>Araneomorphae</taxon>
        <taxon>Entelegynae</taxon>
        <taxon>Araneoidea</taxon>
        <taxon>Araneidae</taxon>
        <taxon>Araneus</taxon>
    </lineage>
</organism>
<comment type="subcellular location">
    <subcellularLocation>
        <location evidence="1">Mitochondrion inner membrane</location>
        <topology evidence="1">Single-pass membrane protein</topology>
    </subcellularLocation>
</comment>
<evidence type="ECO:0000256" key="9">
    <source>
        <dbReference type="SAM" id="Phobius"/>
    </source>
</evidence>
<dbReference type="AlphaFoldDB" id="A0A4Y2PDC9"/>
<evidence type="ECO:0000256" key="8">
    <source>
        <dbReference type="ARBA" id="ARBA00023136"/>
    </source>
</evidence>
<dbReference type="Proteomes" id="UP000499080">
    <property type="component" value="Unassembled WGS sequence"/>
</dbReference>
<evidence type="ECO:0000313" key="11">
    <source>
        <dbReference type="Proteomes" id="UP000499080"/>
    </source>
</evidence>
<dbReference type="Pfam" id="PF02937">
    <property type="entry name" value="COX6C"/>
    <property type="match status" value="1"/>
</dbReference>
<dbReference type="PANTHER" id="PTHR48416">
    <property type="entry name" value="CYTOCHROME C OXIDASE SUBUNIT 6C"/>
    <property type="match status" value="1"/>
</dbReference>
<name>A0A4Y2PDC9_ARAVE</name>
<dbReference type="PANTHER" id="PTHR48416:SF1">
    <property type="entry name" value="CYTOCHROME C OXIDASE SUBUNIT 6C"/>
    <property type="match status" value="1"/>
</dbReference>
<evidence type="ECO:0000256" key="5">
    <source>
        <dbReference type="ARBA" id="ARBA00022792"/>
    </source>
</evidence>
<evidence type="ECO:0000256" key="6">
    <source>
        <dbReference type="ARBA" id="ARBA00022989"/>
    </source>
</evidence>
<dbReference type="CDD" id="cd22901">
    <property type="entry name" value="CcO_VIc"/>
    <property type="match status" value="1"/>
</dbReference>
<evidence type="ECO:0000256" key="4">
    <source>
        <dbReference type="ARBA" id="ARBA00022692"/>
    </source>
</evidence>
<dbReference type="GO" id="GO:0005743">
    <property type="term" value="C:mitochondrial inner membrane"/>
    <property type="evidence" value="ECO:0007669"/>
    <property type="project" value="UniProtKB-SubCell"/>
</dbReference>
<comment type="caution">
    <text evidence="10">The sequence shown here is derived from an EMBL/GenBank/DDBJ whole genome shotgun (WGS) entry which is preliminary data.</text>
</comment>
<keyword evidence="6 9" id="KW-1133">Transmembrane helix</keyword>